<dbReference type="PROSITE" id="PS51257">
    <property type="entry name" value="PROKAR_LIPOPROTEIN"/>
    <property type="match status" value="1"/>
</dbReference>
<evidence type="ECO:0000259" key="7">
    <source>
        <dbReference type="PROSITE" id="PS51123"/>
    </source>
</evidence>
<keyword evidence="6" id="KW-0732">Signal</keyword>
<dbReference type="Gene3D" id="3.30.1330.60">
    <property type="entry name" value="OmpA-like domain"/>
    <property type="match status" value="1"/>
</dbReference>
<dbReference type="PANTHER" id="PTHR30329">
    <property type="entry name" value="STATOR ELEMENT OF FLAGELLAR MOTOR COMPLEX"/>
    <property type="match status" value="1"/>
</dbReference>
<dbReference type="EMBL" id="BONP01000003">
    <property type="protein sequence ID" value="GIG39077.1"/>
    <property type="molecule type" value="Genomic_DNA"/>
</dbReference>
<gene>
    <name evidence="8" type="ORF">Cph01nite_08390</name>
</gene>
<proteinExistence type="predicted"/>
<dbReference type="InterPro" id="IPR006665">
    <property type="entry name" value="OmpA-like"/>
</dbReference>
<dbReference type="PRINTS" id="PR01021">
    <property type="entry name" value="OMPADOMAIN"/>
</dbReference>
<dbReference type="PROSITE" id="PS51123">
    <property type="entry name" value="OMPA_2"/>
    <property type="match status" value="1"/>
</dbReference>
<comment type="caution">
    <text evidence="8">The sequence shown here is derived from an EMBL/GenBank/DDBJ whole genome shotgun (WGS) entry which is preliminary data.</text>
</comment>
<evidence type="ECO:0000256" key="4">
    <source>
        <dbReference type="PROSITE-ProRule" id="PRU00473"/>
    </source>
</evidence>
<sequence length="505" mass="51544">MRRARLLTVAAVLALAVTACTSSDPEPGPTTSGPSATASPTAPDDGTTVVEVEHLGAPVELTVHPLQVVGEHALLTVDYAMPQGAPAGTNLSVAALLRNPGTFLNVGRLRLLDTAGGQAWEVGRDGGVSISTSGEPLNLAPGGSVTSEAFFAAPDTDRVDVLFPYFGLVEDVPVVRDEDVATTPEDLGASAAAVYPTGGVEVFTLAYDGGASTQVQAQEATVTLASDVLFATDVFELTPEAAAVVDNAAAQIKQAAQAGEVVVVGHTDDVGTDDYNLDLSNKRAASVAARLGPALGAGFTLRTEGRGETEPVAPGTSAEARAANRRVEVRFTAVEAGQAIEVTTGAAAVPEATGPVASGSTPVEVEVQGATWSVTAQEVRRRGPYLVGTLRLERVSSGMGAPVGLFGDFASGRLLSRGLSSTTLTAGAYGATLLGEGSRFFPADYLNGNAGLDDARGVLADQFIDVPLSEGQAVTVHAVWPDTGGDAVSIDAEGRFRITDVPVER</sequence>
<protein>
    <recommendedName>
        <fullName evidence="7">OmpA-like domain-containing protein</fullName>
    </recommendedName>
</protein>
<dbReference type="Proteomes" id="UP000614741">
    <property type="component" value="Unassembled WGS sequence"/>
</dbReference>
<dbReference type="Pfam" id="PF00691">
    <property type="entry name" value="OmpA"/>
    <property type="match status" value="1"/>
</dbReference>
<comment type="subcellular location">
    <subcellularLocation>
        <location evidence="1">Cell outer membrane</location>
    </subcellularLocation>
</comment>
<dbReference type="InterPro" id="IPR036737">
    <property type="entry name" value="OmpA-like_sf"/>
</dbReference>
<organism evidence="8 9">
    <name type="scientific">Cellulomonas phragmiteti</name>
    <dbReference type="NCBI Taxonomy" id="478780"/>
    <lineage>
        <taxon>Bacteria</taxon>
        <taxon>Bacillati</taxon>
        <taxon>Actinomycetota</taxon>
        <taxon>Actinomycetes</taxon>
        <taxon>Micrococcales</taxon>
        <taxon>Cellulomonadaceae</taxon>
        <taxon>Cellulomonas</taxon>
    </lineage>
</organism>
<evidence type="ECO:0000256" key="3">
    <source>
        <dbReference type="ARBA" id="ARBA00023237"/>
    </source>
</evidence>
<feature type="signal peptide" evidence="6">
    <location>
        <begin position="1"/>
        <end position="19"/>
    </location>
</feature>
<evidence type="ECO:0000313" key="8">
    <source>
        <dbReference type="EMBL" id="GIG39077.1"/>
    </source>
</evidence>
<accession>A0ABQ4DIA5</accession>
<evidence type="ECO:0000256" key="1">
    <source>
        <dbReference type="ARBA" id="ARBA00004442"/>
    </source>
</evidence>
<name>A0ABQ4DIA5_9CELL</name>
<dbReference type="CDD" id="cd07185">
    <property type="entry name" value="OmpA_C-like"/>
    <property type="match status" value="1"/>
</dbReference>
<feature type="domain" description="OmpA-like" evidence="7">
    <location>
        <begin position="217"/>
        <end position="335"/>
    </location>
</feature>
<evidence type="ECO:0000313" key="9">
    <source>
        <dbReference type="Proteomes" id="UP000614741"/>
    </source>
</evidence>
<dbReference type="RefSeq" id="WP_203671401.1">
    <property type="nucleotide sequence ID" value="NZ_BONP01000003.1"/>
</dbReference>
<reference evidence="8 9" key="1">
    <citation type="submission" date="2021-01" db="EMBL/GenBank/DDBJ databases">
        <title>Whole genome shotgun sequence of Cellulomonas phragmiteti NBRC 110785.</title>
        <authorList>
            <person name="Komaki H."/>
            <person name="Tamura T."/>
        </authorList>
    </citation>
    <scope>NUCLEOTIDE SEQUENCE [LARGE SCALE GENOMIC DNA]</scope>
    <source>
        <strain evidence="8 9">NBRC 110785</strain>
    </source>
</reference>
<feature type="compositionally biased region" description="Low complexity" evidence="5">
    <location>
        <begin position="21"/>
        <end position="45"/>
    </location>
</feature>
<dbReference type="InterPro" id="IPR050330">
    <property type="entry name" value="Bact_OuterMem_StrucFunc"/>
</dbReference>
<feature type="chain" id="PRO_5047007675" description="OmpA-like domain-containing protein" evidence="6">
    <location>
        <begin position="20"/>
        <end position="505"/>
    </location>
</feature>
<dbReference type="SUPFAM" id="SSF103088">
    <property type="entry name" value="OmpA-like"/>
    <property type="match status" value="1"/>
</dbReference>
<evidence type="ECO:0000256" key="6">
    <source>
        <dbReference type="SAM" id="SignalP"/>
    </source>
</evidence>
<keyword evidence="3" id="KW-0998">Cell outer membrane</keyword>
<evidence type="ECO:0000256" key="5">
    <source>
        <dbReference type="SAM" id="MobiDB-lite"/>
    </source>
</evidence>
<dbReference type="InterPro" id="IPR006664">
    <property type="entry name" value="OMP_bac"/>
</dbReference>
<evidence type="ECO:0000256" key="2">
    <source>
        <dbReference type="ARBA" id="ARBA00023136"/>
    </source>
</evidence>
<keyword evidence="2 4" id="KW-0472">Membrane</keyword>
<keyword evidence="9" id="KW-1185">Reference proteome</keyword>
<feature type="region of interest" description="Disordered" evidence="5">
    <location>
        <begin position="21"/>
        <end position="46"/>
    </location>
</feature>
<dbReference type="PANTHER" id="PTHR30329:SF21">
    <property type="entry name" value="LIPOPROTEIN YIAD-RELATED"/>
    <property type="match status" value="1"/>
</dbReference>